<dbReference type="Proteomes" id="UP000515344">
    <property type="component" value="Chromosome"/>
</dbReference>
<sequence>MSLRIKLIQFLIDINEKLIFYPRLSNYYRKHVEVKKPVIFDVGANKGQTISFFLKLFPEASIFAFEPNPRLYQVLKKKFGHLENVKLINKGVSNQSGKLLLKETVTDETSTFEELNYDSDYLKMKAKVLGVKPEEVVAASYEVDVITLKTFIKEESLDFIDVIKIDTEGHELKCLEGLFEGNTASINFIQLEQHHDDMYLEAVKADEIDLLLQNKGFAVSAKIKHGFGDFEELMFKRL</sequence>
<name>A0A7G5XHP9_9BACT</name>
<keyword evidence="2" id="KW-0808">Transferase</keyword>
<feature type="domain" description="Methyltransferase FkbM" evidence="1">
    <location>
        <begin position="41"/>
        <end position="217"/>
    </location>
</feature>
<organism evidence="2 3">
    <name type="scientific">Lacibacter sediminis</name>
    <dbReference type="NCBI Taxonomy" id="2760713"/>
    <lineage>
        <taxon>Bacteria</taxon>
        <taxon>Pseudomonadati</taxon>
        <taxon>Bacteroidota</taxon>
        <taxon>Chitinophagia</taxon>
        <taxon>Chitinophagales</taxon>
        <taxon>Chitinophagaceae</taxon>
        <taxon>Lacibacter</taxon>
    </lineage>
</organism>
<dbReference type="Pfam" id="PF05050">
    <property type="entry name" value="Methyltransf_21"/>
    <property type="match status" value="1"/>
</dbReference>
<dbReference type="SUPFAM" id="SSF53335">
    <property type="entry name" value="S-adenosyl-L-methionine-dependent methyltransferases"/>
    <property type="match status" value="1"/>
</dbReference>
<dbReference type="GO" id="GO:0032259">
    <property type="term" value="P:methylation"/>
    <property type="evidence" value="ECO:0007669"/>
    <property type="project" value="UniProtKB-KW"/>
</dbReference>
<dbReference type="InterPro" id="IPR006342">
    <property type="entry name" value="FkbM_mtfrase"/>
</dbReference>
<dbReference type="PANTHER" id="PTHR36973">
    <property type="entry name" value="SLL1456 PROTEIN-RELATED"/>
    <property type="match status" value="1"/>
</dbReference>
<dbReference type="PANTHER" id="PTHR36973:SF4">
    <property type="entry name" value="NODULATION PROTEIN"/>
    <property type="match status" value="1"/>
</dbReference>
<keyword evidence="3" id="KW-1185">Reference proteome</keyword>
<dbReference type="KEGG" id="lacs:H4075_02065"/>
<protein>
    <submittedName>
        <fullName evidence="2">FkbM family methyltransferase</fullName>
    </submittedName>
</protein>
<accession>A0A7G5XHP9</accession>
<gene>
    <name evidence="2" type="ORF">H4075_02065</name>
</gene>
<dbReference type="NCBIfam" id="TIGR01444">
    <property type="entry name" value="fkbM_fam"/>
    <property type="match status" value="1"/>
</dbReference>
<dbReference type="AlphaFoldDB" id="A0A7G5XHP9"/>
<dbReference type="EMBL" id="CP060007">
    <property type="protein sequence ID" value="QNA45002.1"/>
    <property type="molecule type" value="Genomic_DNA"/>
</dbReference>
<evidence type="ECO:0000313" key="3">
    <source>
        <dbReference type="Proteomes" id="UP000515344"/>
    </source>
</evidence>
<evidence type="ECO:0000313" key="2">
    <source>
        <dbReference type="EMBL" id="QNA45002.1"/>
    </source>
</evidence>
<evidence type="ECO:0000259" key="1">
    <source>
        <dbReference type="Pfam" id="PF05050"/>
    </source>
</evidence>
<dbReference type="GO" id="GO:0008171">
    <property type="term" value="F:O-methyltransferase activity"/>
    <property type="evidence" value="ECO:0007669"/>
    <property type="project" value="TreeGrafter"/>
</dbReference>
<keyword evidence="2" id="KW-0489">Methyltransferase</keyword>
<dbReference type="InterPro" id="IPR029063">
    <property type="entry name" value="SAM-dependent_MTases_sf"/>
</dbReference>
<dbReference type="RefSeq" id="WP_182803679.1">
    <property type="nucleotide sequence ID" value="NZ_CP060007.1"/>
</dbReference>
<dbReference type="InterPro" id="IPR053188">
    <property type="entry name" value="FkbM_Methyltransferase"/>
</dbReference>
<dbReference type="Gene3D" id="3.40.50.150">
    <property type="entry name" value="Vaccinia Virus protein VP39"/>
    <property type="match status" value="1"/>
</dbReference>
<proteinExistence type="predicted"/>
<reference evidence="3" key="1">
    <citation type="submission" date="2020-08" db="EMBL/GenBank/DDBJ databases">
        <title>Lacibacter sp. S13-6-6 genome sequencing.</title>
        <authorList>
            <person name="Jin L."/>
        </authorList>
    </citation>
    <scope>NUCLEOTIDE SEQUENCE [LARGE SCALE GENOMIC DNA]</scope>
    <source>
        <strain evidence="3">S13-6-6</strain>
    </source>
</reference>